<dbReference type="Proteomes" id="UP001269144">
    <property type="component" value="Unassembled WGS sequence"/>
</dbReference>
<organism evidence="1 2">
    <name type="scientific">Paracoccus aurantius</name>
    <dbReference type="NCBI Taxonomy" id="3073814"/>
    <lineage>
        <taxon>Bacteria</taxon>
        <taxon>Pseudomonadati</taxon>
        <taxon>Pseudomonadota</taxon>
        <taxon>Alphaproteobacteria</taxon>
        <taxon>Rhodobacterales</taxon>
        <taxon>Paracoccaceae</taxon>
        <taxon>Paracoccus</taxon>
    </lineage>
</organism>
<evidence type="ECO:0000313" key="1">
    <source>
        <dbReference type="EMBL" id="MDS9468797.1"/>
    </source>
</evidence>
<name>A0ABU2HVN3_9RHOB</name>
<sequence length="56" mass="5795">MNDAVPRRTRGDDPFVLTGDLRIPAAGDTVVVLTKGIAAAAKRESGLVSAMEISLA</sequence>
<dbReference type="EMBL" id="JAVQLW010000002">
    <property type="protein sequence ID" value="MDS9468797.1"/>
    <property type="molecule type" value="Genomic_DNA"/>
</dbReference>
<reference evidence="2" key="1">
    <citation type="submission" date="2023-07" db="EMBL/GenBank/DDBJ databases">
        <title>Paracoccus sp. MBLB3053 whole genome sequence.</title>
        <authorList>
            <person name="Hwang C.Y."/>
            <person name="Cho E.-S."/>
            <person name="Seo M.-J."/>
        </authorList>
    </citation>
    <scope>NUCLEOTIDE SEQUENCE [LARGE SCALE GENOMIC DNA]</scope>
    <source>
        <strain evidence="2">MBLB3053</strain>
    </source>
</reference>
<accession>A0ABU2HVN3</accession>
<comment type="caution">
    <text evidence="1">The sequence shown here is derived from an EMBL/GenBank/DDBJ whole genome shotgun (WGS) entry which is preliminary data.</text>
</comment>
<protein>
    <submittedName>
        <fullName evidence="1">Uncharacterized protein</fullName>
    </submittedName>
</protein>
<keyword evidence="2" id="KW-1185">Reference proteome</keyword>
<evidence type="ECO:0000313" key="2">
    <source>
        <dbReference type="Proteomes" id="UP001269144"/>
    </source>
</evidence>
<gene>
    <name evidence="1" type="ORF">RGQ15_14625</name>
</gene>
<dbReference type="RefSeq" id="WP_311161209.1">
    <property type="nucleotide sequence ID" value="NZ_JAVQLW010000002.1"/>
</dbReference>
<proteinExistence type="predicted"/>